<dbReference type="EMBL" id="BBLT01000001">
    <property type="protein sequence ID" value="GAL83161.1"/>
    <property type="molecule type" value="Genomic_DNA"/>
</dbReference>
<evidence type="ECO:0000259" key="12">
    <source>
        <dbReference type="Pfam" id="PF07885"/>
    </source>
</evidence>
<evidence type="ECO:0000256" key="4">
    <source>
        <dbReference type="ARBA" id="ARBA00022692"/>
    </source>
</evidence>
<evidence type="ECO:0000256" key="7">
    <source>
        <dbReference type="ARBA" id="ARBA00022989"/>
    </source>
</evidence>
<feature type="transmembrane region" description="Helical" evidence="11">
    <location>
        <begin position="71"/>
        <end position="93"/>
    </location>
</feature>
<keyword evidence="4 11" id="KW-0812">Transmembrane</keyword>
<keyword evidence="8" id="KW-0406">Ion transport</keyword>
<dbReference type="InterPro" id="IPR016449">
    <property type="entry name" value="K_chnl_inward-rec_Kir"/>
</dbReference>
<evidence type="ECO:0000313" key="14">
    <source>
        <dbReference type="EMBL" id="GAL83161.1"/>
    </source>
</evidence>
<dbReference type="GO" id="GO:1990573">
    <property type="term" value="P:potassium ion import across plasma membrane"/>
    <property type="evidence" value="ECO:0007669"/>
    <property type="project" value="TreeGrafter"/>
</dbReference>
<keyword evidence="3" id="KW-0633">Potassium transport</keyword>
<feature type="domain" description="Potassium channel" evidence="12">
    <location>
        <begin position="84"/>
        <end position="161"/>
    </location>
</feature>
<dbReference type="eggNOG" id="COG0395">
    <property type="taxonomic scope" value="Bacteria"/>
</dbReference>
<dbReference type="SUPFAM" id="SSF81324">
    <property type="entry name" value="Voltage-gated potassium channels"/>
    <property type="match status" value="1"/>
</dbReference>
<feature type="transmembrane region" description="Helical" evidence="11">
    <location>
        <begin position="142"/>
        <end position="162"/>
    </location>
</feature>
<dbReference type="InterPro" id="IPR014756">
    <property type="entry name" value="Ig_E-set"/>
</dbReference>
<evidence type="ECO:0000313" key="15">
    <source>
        <dbReference type="Proteomes" id="UP000030185"/>
    </source>
</evidence>
<dbReference type="OrthoDB" id="9813518at2"/>
<dbReference type="InterPro" id="IPR013099">
    <property type="entry name" value="K_chnl_dom"/>
</dbReference>
<dbReference type="GO" id="GO:0005242">
    <property type="term" value="F:inward rectifier potassium channel activity"/>
    <property type="evidence" value="ECO:0007669"/>
    <property type="project" value="InterPro"/>
</dbReference>
<dbReference type="PANTHER" id="PTHR11767">
    <property type="entry name" value="INWARD RECTIFIER POTASSIUM CHANNEL"/>
    <property type="match status" value="1"/>
</dbReference>
<evidence type="ECO:0000259" key="13">
    <source>
        <dbReference type="Pfam" id="PF17655"/>
    </source>
</evidence>
<dbReference type="GO" id="GO:0005886">
    <property type="term" value="C:plasma membrane"/>
    <property type="evidence" value="ECO:0007669"/>
    <property type="project" value="TreeGrafter"/>
</dbReference>
<evidence type="ECO:0000256" key="5">
    <source>
        <dbReference type="ARBA" id="ARBA00022882"/>
    </source>
</evidence>
<evidence type="ECO:0000256" key="10">
    <source>
        <dbReference type="ARBA" id="ARBA00023303"/>
    </source>
</evidence>
<evidence type="ECO:0000256" key="1">
    <source>
        <dbReference type="ARBA" id="ARBA00004141"/>
    </source>
</evidence>
<dbReference type="GO" id="GO:0034702">
    <property type="term" value="C:monoatomic ion channel complex"/>
    <property type="evidence" value="ECO:0007669"/>
    <property type="project" value="UniProtKB-KW"/>
</dbReference>
<keyword evidence="5" id="KW-0851">Voltage-gated channel</keyword>
<accession>A0A098L8M2</accession>
<gene>
    <name evidence="14" type="ORF">MYP_387</name>
</gene>
<comment type="caution">
    <text evidence="14">The sequence shown here is derived from an EMBL/GenBank/DDBJ whole genome shotgun (WGS) entry which is preliminary data.</text>
</comment>
<feature type="domain" description="Inward rectifier potassium channel C-terminal" evidence="13">
    <location>
        <begin position="175"/>
        <end position="321"/>
    </location>
</feature>
<keyword evidence="9 11" id="KW-0472">Membrane</keyword>
<sequence>MEEGSGNKSEKCDKHPFTTQYKMEELGFGTSPETENERLIFHDGRFNVRRSGLMLYGGNNSLYHWFTSADWGTFSIAIIILYLIFNLFFTGLYYIAGIEGIIRRPGLNNLEKFFEVFFFSSQTLTTVGYGRVSPLGIGANVIAYFESLTGLMCFAVATGIMYGRFSMPNVKLLSSDKALIAPHKGKKSFQFRIANARKNQLLDAEVQLIFSWVDVSCDRPIRKFNNLKLEINKINFFPLNWTLVHVIDSESPIHGWTKNDLEESNVEFLVLFKAFDDVFSQVVHSRVSYKYNEIVWGAFFESMFRKDRHGETLLEMKKISNYSLIKENDFFDYL</sequence>
<evidence type="ECO:0000256" key="3">
    <source>
        <dbReference type="ARBA" id="ARBA00022538"/>
    </source>
</evidence>
<name>A0A098L8M2_9BACT</name>
<evidence type="ECO:0000256" key="11">
    <source>
        <dbReference type="SAM" id="Phobius"/>
    </source>
</evidence>
<keyword evidence="6" id="KW-0630">Potassium</keyword>
<dbReference type="STRING" id="153721.MYP_387"/>
<dbReference type="InterPro" id="IPR041647">
    <property type="entry name" value="IRK_C"/>
</dbReference>
<dbReference type="InterPro" id="IPR013518">
    <property type="entry name" value="K_chnl_inward-rec_Kir_cyto"/>
</dbReference>
<proteinExistence type="predicted"/>
<keyword evidence="2" id="KW-0813">Transport</keyword>
<evidence type="ECO:0000256" key="2">
    <source>
        <dbReference type="ARBA" id="ARBA00022448"/>
    </source>
</evidence>
<comment type="subcellular location">
    <subcellularLocation>
        <location evidence="1">Membrane</location>
        <topology evidence="1">Multi-pass membrane protein</topology>
    </subcellularLocation>
</comment>
<dbReference type="PRINTS" id="PR01320">
    <property type="entry name" value="KIRCHANNEL"/>
</dbReference>
<keyword evidence="10" id="KW-0407">Ion channel</keyword>
<evidence type="ECO:0000256" key="9">
    <source>
        <dbReference type="ARBA" id="ARBA00023136"/>
    </source>
</evidence>
<keyword evidence="7 11" id="KW-1133">Transmembrane helix</keyword>
<dbReference type="GO" id="GO:0034765">
    <property type="term" value="P:regulation of monoatomic ion transmembrane transport"/>
    <property type="evidence" value="ECO:0007669"/>
    <property type="project" value="TreeGrafter"/>
</dbReference>
<dbReference type="AlphaFoldDB" id="A0A098L8M2"/>
<dbReference type="RefSeq" id="WP_045457635.1">
    <property type="nucleotide sequence ID" value="NZ_BBLT01000001.1"/>
</dbReference>
<evidence type="ECO:0000256" key="8">
    <source>
        <dbReference type="ARBA" id="ARBA00023065"/>
    </source>
</evidence>
<dbReference type="Pfam" id="PF07885">
    <property type="entry name" value="Ion_trans_2"/>
    <property type="match status" value="1"/>
</dbReference>
<dbReference type="Gene3D" id="1.10.287.70">
    <property type="match status" value="1"/>
</dbReference>
<reference evidence="14 15" key="1">
    <citation type="submission" date="2014-09" db="EMBL/GenBank/DDBJ databases">
        <title>Sporocytophaga myxococcoides PG-01 genome sequencing.</title>
        <authorList>
            <person name="Liu L."/>
            <person name="Gao P.J."/>
            <person name="Chen G.J."/>
            <person name="Wang L.S."/>
        </authorList>
    </citation>
    <scope>NUCLEOTIDE SEQUENCE [LARGE SCALE GENOMIC DNA]</scope>
    <source>
        <strain evidence="14 15">PG-01</strain>
    </source>
</reference>
<dbReference type="SUPFAM" id="SSF81296">
    <property type="entry name" value="E set domains"/>
    <property type="match status" value="1"/>
</dbReference>
<organism evidence="14 15">
    <name type="scientific">Sporocytophaga myxococcoides</name>
    <dbReference type="NCBI Taxonomy" id="153721"/>
    <lineage>
        <taxon>Bacteria</taxon>
        <taxon>Pseudomonadati</taxon>
        <taxon>Bacteroidota</taxon>
        <taxon>Cytophagia</taxon>
        <taxon>Cytophagales</taxon>
        <taxon>Cytophagaceae</taxon>
        <taxon>Sporocytophaga</taxon>
    </lineage>
</organism>
<dbReference type="Gene3D" id="2.60.40.1400">
    <property type="entry name" value="G protein-activated inward rectifier potassium channel 1"/>
    <property type="match status" value="1"/>
</dbReference>
<dbReference type="Pfam" id="PF17655">
    <property type="entry name" value="IRK_C"/>
    <property type="match status" value="1"/>
</dbReference>
<keyword evidence="15" id="KW-1185">Reference proteome</keyword>
<dbReference type="PANTHER" id="PTHR11767:SF102">
    <property type="entry name" value="INWARDLY RECTIFYING POTASSIUM CHANNEL 1, ISOFORM F"/>
    <property type="match status" value="1"/>
</dbReference>
<dbReference type="Proteomes" id="UP000030185">
    <property type="component" value="Unassembled WGS sequence"/>
</dbReference>
<protein>
    <submittedName>
        <fullName evidence="14">Ion transporter</fullName>
    </submittedName>
</protein>
<evidence type="ECO:0000256" key="6">
    <source>
        <dbReference type="ARBA" id="ARBA00022958"/>
    </source>
</evidence>